<dbReference type="FunFam" id="3.40.1160.10:FF:000001">
    <property type="entry name" value="Uridylate kinase"/>
    <property type="match status" value="1"/>
</dbReference>
<accession>B0VJM9</accession>
<dbReference type="CDD" id="cd04254">
    <property type="entry name" value="AAK_UMPK-PyrH-Ec"/>
    <property type="match status" value="1"/>
</dbReference>
<evidence type="ECO:0000313" key="14">
    <source>
        <dbReference type="Proteomes" id="UP000002019"/>
    </source>
</evidence>
<evidence type="ECO:0000256" key="10">
    <source>
        <dbReference type="ARBA" id="ARBA00047767"/>
    </source>
</evidence>
<dbReference type="PANTHER" id="PTHR42833:SF4">
    <property type="entry name" value="URIDYLATE KINASE PUMPKIN, CHLOROPLASTIC"/>
    <property type="match status" value="1"/>
</dbReference>
<dbReference type="AlphaFoldDB" id="B0VJM9"/>
<protein>
    <recommendedName>
        <fullName evidence="11">Uridylate kinase</fullName>
        <shortName evidence="11">UK</shortName>
        <ecNumber evidence="11">2.7.4.22</ecNumber>
    </recommendedName>
    <alternativeName>
        <fullName evidence="11">Uridine monophosphate kinase</fullName>
        <shortName evidence="11">UMP kinase</shortName>
        <shortName evidence="11">UMPK</shortName>
    </alternativeName>
</protein>
<dbReference type="EC" id="2.7.4.22" evidence="11"/>
<keyword evidence="4 11" id="KW-0963">Cytoplasm</keyword>
<dbReference type="PIRSF" id="PIRSF005650">
    <property type="entry name" value="Uridylate_kin"/>
    <property type="match status" value="1"/>
</dbReference>
<evidence type="ECO:0000256" key="11">
    <source>
        <dbReference type="HAMAP-Rule" id="MF_01220"/>
    </source>
</evidence>
<feature type="domain" description="Aspartate/glutamate/uridylate kinase" evidence="12">
    <location>
        <begin position="12"/>
        <end position="220"/>
    </location>
</feature>
<feature type="binding site" evidence="11">
    <location>
        <begin position="139"/>
        <end position="146"/>
    </location>
    <ligand>
        <name>UMP</name>
        <dbReference type="ChEBI" id="CHEBI:57865"/>
    </ligand>
</feature>
<feature type="binding site" evidence="11">
    <location>
        <position position="167"/>
    </location>
    <ligand>
        <name>ATP</name>
        <dbReference type="ChEBI" id="CHEBI:30616"/>
    </ligand>
</feature>
<evidence type="ECO:0000256" key="1">
    <source>
        <dbReference type="ARBA" id="ARBA00004496"/>
    </source>
</evidence>
<gene>
    <name evidence="11 13" type="primary">pyrH</name>
    <name evidence="13" type="ordered locus">CLOAM1888</name>
</gene>
<dbReference type="GO" id="GO:0006225">
    <property type="term" value="P:UDP biosynthetic process"/>
    <property type="evidence" value="ECO:0007669"/>
    <property type="project" value="TreeGrafter"/>
</dbReference>
<comment type="function">
    <text evidence="11">Catalyzes the reversible phosphorylation of UMP to UDP.</text>
</comment>
<evidence type="ECO:0000256" key="5">
    <source>
        <dbReference type="ARBA" id="ARBA00022679"/>
    </source>
</evidence>
<dbReference type="PANTHER" id="PTHR42833">
    <property type="entry name" value="URIDYLATE KINASE"/>
    <property type="match status" value="1"/>
</dbReference>
<dbReference type="HOGENOM" id="CLU_033861_0_0_0"/>
<evidence type="ECO:0000256" key="2">
    <source>
        <dbReference type="ARBA" id="ARBA00004791"/>
    </source>
</evidence>
<dbReference type="GO" id="GO:0005524">
    <property type="term" value="F:ATP binding"/>
    <property type="evidence" value="ECO:0007669"/>
    <property type="project" value="UniProtKB-KW"/>
</dbReference>
<dbReference type="HAMAP" id="MF_01220_B">
    <property type="entry name" value="PyrH_B"/>
    <property type="match status" value="1"/>
</dbReference>
<dbReference type="InterPro" id="IPR036393">
    <property type="entry name" value="AceGlu_kinase-like_sf"/>
</dbReference>
<reference evidence="13 14" key="1">
    <citation type="journal article" date="2008" name="J. Bacteriol.">
        <title>'Candidatus Cloacamonas acidaminovorans': genome sequence reconstruction provides a first glimpse of a new bacterial division.</title>
        <authorList>
            <person name="Pelletier E."/>
            <person name="Kreimeyer A."/>
            <person name="Bocs S."/>
            <person name="Rouy Z."/>
            <person name="Gyapay G."/>
            <person name="Chouari R."/>
            <person name="Riviere D."/>
            <person name="Ganesan A."/>
            <person name="Daegelen P."/>
            <person name="Sghir A."/>
            <person name="Cohen G.N."/>
            <person name="Medigue C."/>
            <person name="Weissenbach J."/>
            <person name="Le Paslier D."/>
        </authorList>
    </citation>
    <scope>NUCLEOTIDE SEQUENCE [LARGE SCALE GENOMIC DNA]</scope>
    <source>
        <strain evidence="14">Evry</strain>
    </source>
</reference>
<evidence type="ECO:0000256" key="3">
    <source>
        <dbReference type="ARBA" id="ARBA00007614"/>
    </source>
</evidence>
<keyword evidence="7 11" id="KW-0418">Kinase</keyword>
<dbReference type="KEGG" id="caci:CLOAM1888"/>
<dbReference type="InterPro" id="IPR011817">
    <property type="entry name" value="Uridylate_kinase"/>
</dbReference>
<keyword evidence="5 11" id="KW-0808">Transferase</keyword>
<organism evidence="13 14">
    <name type="scientific">Cloacimonas acidaminovorans (strain Evry)</name>
    <dbReference type="NCBI Taxonomy" id="459349"/>
    <lineage>
        <taxon>Bacteria</taxon>
        <taxon>Pseudomonadati</taxon>
        <taxon>Candidatus Cloacimonadota</taxon>
        <taxon>Candidatus Cloacimonadia</taxon>
        <taxon>Candidatus Cloacimonadales</taxon>
        <taxon>Candidatus Cloacimonadaceae</taxon>
        <taxon>Candidatus Cloacimonas</taxon>
    </lineage>
</organism>
<name>B0VJM9_CLOAI</name>
<keyword evidence="9 11" id="KW-0665">Pyrimidine biosynthesis</keyword>
<feature type="binding site" evidence="11">
    <location>
        <position position="63"/>
    </location>
    <ligand>
        <name>ATP</name>
        <dbReference type="ChEBI" id="CHEBI:30616"/>
    </ligand>
</feature>
<evidence type="ECO:0000259" key="12">
    <source>
        <dbReference type="Pfam" id="PF00696"/>
    </source>
</evidence>
<feature type="binding site" evidence="11">
    <location>
        <position position="59"/>
    </location>
    <ligand>
        <name>ATP</name>
        <dbReference type="ChEBI" id="CHEBI:30616"/>
    </ligand>
</feature>
<comment type="caution">
    <text evidence="11">Lacks conserved residue(s) required for the propagation of feature annotation.</text>
</comment>
<dbReference type="STRING" id="459349.CLOAM1888"/>
<comment type="pathway">
    <text evidence="2 11">Pyrimidine metabolism; CTP biosynthesis via de novo pathway; UDP from UMP (UMPK route): step 1/1.</text>
</comment>
<evidence type="ECO:0000256" key="8">
    <source>
        <dbReference type="ARBA" id="ARBA00022840"/>
    </source>
</evidence>
<evidence type="ECO:0000256" key="9">
    <source>
        <dbReference type="ARBA" id="ARBA00022975"/>
    </source>
</evidence>
<feature type="binding site" evidence="11">
    <location>
        <position position="175"/>
    </location>
    <ligand>
        <name>ATP</name>
        <dbReference type="ChEBI" id="CHEBI:30616"/>
    </ligand>
</feature>
<dbReference type="NCBIfam" id="TIGR02075">
    <property type="entry name" value="pyrH_bact"/>
    <property type="match status" value="1"/>
</dbReference>
<evidence type="ECO:0000256" key="7">
    <source>
        <dbReference type="ARBA" id="ARBA00022777"/>
    </source>
</evidence>
<evidence type="ECO:0000313" key="13">
    <source>
        <dbReference type="EMBL" id="CAO81714.1"/>
    </source>
</evidence>
<feature type="binding site" evidence="11">
    <location>
        <position position="58"/>
    </location>
    <ligand>
        <name>UMP</name>
        <dbReference type="ChEBI" id="CHEBI:57865"/>
    </ligand>
</feature>
<comment type="activity regulation">
    <text evidence="11">Inhibited by UTP.</text>
</comment>
<dbReference type="GO" id="GO:0044210">
    <property type="term" value="P:'de novo' CTP biosynthetic process"/>
    <property type="evidence" value="ECO:0007669"/>
    <property type="project" value="UniProtKB-UniRule"/>
</dbReference>
<dbReference type="Proteomes" id="UP000002019">
    <property type="component" value="Chromosome"/>
</dbReference>
<comment type="subcellular location">
    <subcellularLocation>
        <location evidence="1 11">Cytoplasm</location>
    </subcellularLocation>
</comment>
<evidence type="ECO:0000256" key="6">
    <source>
        <dbReference type="ARBA" id="ARBA00022741"/>
    </source>
</evidence>
<keyword evidence="14" id="KW-1185">Reference proteome</keyword>
<dbReference type="SUPFAM" id="SSF53633">
    <property type="entry name" value="Carbamate kinase-like"/>
    <property type="match status" value="1"/>
</dbReference>
<sequence>MKNVYKSENIHRVLLKLSGEVLSGKKGIIYDETVIDSLTDAIITVHNQNYELGIVLGGGNIFRGGSWKNKNLNRVVLDSIGMLATIQNSLYMAEILISKGIDCAIFSTLAVDKVVDRYTPQLASSALEQGKVCFFSGGTGNPYFTTDTAAVLRAVELQADIVLKATNVDGLYSADPKKDKNAHFISSASFEECLQKRLGVMDLTAFSLAMDNTMPIKIFNISQPQMLIEALTNAETGTYIHP</sequence>
<dbReference type="RefSeq" id="WP_015425572.1">
    <property type="nucleotide sequence ID" value="NC_020449.1"/>
</dbReference>
<keyword evidence="8 11" id="KW-0067">ATP-binding</keyword>
<comment type="subunit">
    <text evidence="11">Homohexamer.</text>
</comment>
<feature type="binding site" evidence="11">
    <location>
        <position position="78"/>
    </location>
    <ligand>
        <name>UMP</name>
        <dbReference type="ChEBI" id="CHEBI:57865"/>
    </ligand>
</feature>
<dbReference type="InterPro" id="IPR015963">
    <property type="entry name" value="Uridylate_kinase_bac"/>
</dbReference>
<dbReference type="Pfam" id="PF00696">
    <property type="entry name" value="AA_kinase"/>
    <property type="match status" value="1"/>
</dbReference>
<feature type="binding site" evidence="11">
    <location>
        <position position="166"/>
    </location>
    <ligand>
        <name>ATP</name>
        <dbReference type="ChEBI" id="CHEBI:30616"/>
    </ligand>
</feature>
<dbReference type="InterPro" id="IPR001048">
    <property type="entry name" value="Asp/Glu/Uridylate_kinase"/>
</dbReference>
<dbReference type="InterPro" id="IPR001057">
    <property type="entry name" value="Glu/AcGlu_kinase"/>
</dbReference>
<dbReference type="eggNOG" id="COG0528">
    <property type="taxonomic scope" value="Bacteria"/>
</dbReference>
<keyword evidence="6 11" id="KW-0547">Nucleotide-binding</keyword>
<dbReference type="Gene3D" id="3.40.1160.10">
    <property type="entry name" value="Acetylglutamate kinase-like"/>
    <property type="match status" value="1"/>
</dbReference>
<comment type="catalytic activity">
    <reaction evidence="10 11">
        <text>UMP + ATP = UDP + ADP</text>
        <dbReference type="Rhea" id="RHEA:24400"/>
        <dbReference type="ChEBI" id="CHEBI:30616"/>
        <dbReference type="ChEBI" id="CHEBI:57865"/>
        <dbReference type="ChEBI" id="CHEBI:58223"/>
        <dbReference type="ChEBI" id="CHEBI:456216"/>
        <dbReference type="EC" id="2.7.4.22"/>
    </reaction>
</comment>
<dbReference type="OrthoDB" id="9807458at2"/>
<dbReference type="GO" id="GO:0033862">
    <property type="term" value="F:UMP kinase activity"/>
    <property type="evidence" value="ECO:0007669"/>
    <property type="project" value="UniProtKB-EC"/>
</dbReference>
<feature type="binding site" evidence="11">
    <location>
        <begin position="16"/>
        <end position="19"/>
    </location>
    <ligand>
        <name>ATP</name>
        <dbReference type="ChEBI" id="CHEBI:30616"/>
    </ligand>
</feature>
<proteinExistence type="inferred from homology"/>
<dbReference type="UniPathway" id="UPA00159">
    <property type="reaction ID" value="UER00275"/>
</dbReference>
<evidence type="ECO:0000256" key="4">
    <source>
        <dbReference type="ARBA" id="ARBA00022490"/>
    </source>
</evidence>
<dbReference type="PRINTS" id="PR00474">
    <property type="entry name" value="GLU5KINASE"/>
</dbReference>
<comment type="similarity">
    <text evidence="3 11">Belongs to the UMP kinase family.</text>
</comment>
<dbReference type="GO" id="GO:0005737">
    <property type="term" value="C:cytoplasm"/>
    <property type="evidence" value="ECO:0007669"/>
    <property type="project" value="UniProtKB-SubCell"/>
</dbReference>
<dbReference type="EMBL" id="CU466930">
    <property type="protein sequence ID" value="CAO81714.1"/>
    <property type="molecule type" value="Genomic_DNA"/>
</dbReference>
<feature type="binding site" evidence="11">
    <location>
        <position position="172"/>
    </location>
    <ligand>
        <name>ATP</name>
        <dbReference type="ChEBI" id="CHEBI:30616"/>
    </ligand>
</feature>